<dbReference type="Proteomes" id="UP000030762">
    <property type="component" value="Unassembled WGS sequence"/>
</dbReference>
<dbReference type="EMBL" id="JH767136">
    <property type="protein sequence ID" value="EQC40542.1"/>
    <property type="molecule type" value="Genomic_DNA"/>
</dbReference>
<dbReference type="InterPro" id="IPR044053">
    <property type="entry name" value="AsaB-like"/>
</dbReference>
<dbReference type="OrthoDB" id="412788at2759"/>
<dbReference type="AlphaFoldDB" id="T0SCK1"/>
<dbReference type="NCBIfam" id="NF041278">
    <property type="entry name" value="CmcJ_NvfI_EfuI"/>
    <property type="match status" value="1"/>
</dbReference>
<evidence type="ECO:0000313" key="3">
    <source>
        <dbReference type="EMBL" id="EQC40542.1"/>
    </source>
</evidence>
<evidence type="ECO:0000256" key="2">
    <source>
        <dbReference type="SAM" id="MobiDB-lite"/>
    </source>
</evidence>
<keyword evidence="4" id="KW-1185">Reference proteome</keyword>
<proteinExistence type="inferred from homology"/>
<organism evidence="3 4">
    <name type="scientific">Saprolegnia diclina (strain VS20)</name>
    <dbReference type="NCBI Taxonomy" id="1156394"/>
    <lineage>
        <taxon>Eukaryota</taxon>
        <taxon>Sar</taxon>
        <taxon>Stramenopiles</taxon>
        <taxon>Oomycota</taxon>
        <taxon>Saprolegniomycetes</taxon>
        <taxon>Saprolegniales</taxon>
        <taxon>Saprolegniaceae</taxon>
        <taxon>Saprolegnia</taxon>
    </lineage>
</organism>
<dbReference type="VEuPathDB" id="FungiDB:SDRG_02432"/>
<dbReference type="PANTHER" id="PTHR34598">
    <property type="entry name" value="BLL6449 PROTEIN"/>
    <property type="match status" value="1"/>
</dbReference>
<comment type="similarity">
    <text evidence="1">Belongs to the asaB hydroxylase/desaturase family.</text>
</comment>
<evidence type="ECO:0000313" key="4">
    <source>
        <dbReference type="Proteomes" id="UP000030762"/>
    </source>
</evidence>
<dbReference type="eggNOG" id="ENOG502RZMU">
    <property type="taxonomic scope" value="Eukaryota"/>
</dbReference>
<evidence type="ECO:0000256" key="1">
    <source>
        <dbReference type="ARBA" id="ARBA00023604"/>
    </source>
</evidence>
<reference evidence="3 4" key="1">
    <citation type="submission" date="2012-04" db="EMBL/GenBank/DDBJ databases">
        <title>The Genome Sequence of Saprolegnia declina VS20.</title>
        <authorList>
            <consortium name="The Broad Institute Genome Sequencing Platform"/>
            <person name="Russ C."/>
            <person name="Nusbaum C."/>
            <person name="Tyler B."/>
            <person name="van West P."/>
            <person name="Dieguez-Uribeondo J."/>
            <person name="de Bruijn I."/>
            <person name="Tripathy S."/>
            <person name="Jiang R."/>
            <person name="Young S.K."/>
            <person name="Zeng Q."/>
            <person name="Gargeya S."/>
            <person name="Fitzgerald M."/>
            <person name="Haas B."/>
            <person name="Abouelleil A."/>
            <person name="Alvarado L."/>
            <person name="Arachchi H.M."/>
            <person name="Berlin A."/>
            <person name="Chapman S.B."/>
            <person name="Goldberg J."/>
            <person name="Griggs A."/>
            <person name="Gujja S."/>
            <person name="Hansen M."/>
            <person name="Howarth C."/>
            <person name="Imamovic A."/>
            <person name="Larimer J."/>
            <person name="McCowen C."/>
            <person name="Montmayeur A."/>
            <person name="Murphy C."/>
            <person name="Neiman D."/>
            <person name="Pearson M."/>
            <person name="Priest M."/>
            <person name="Roberts A."/>
            <person name="Saif S."/>
            <person name="Shea T."/>
            <person name="Sisk P."/>
            <person name="Sykes S."/>
            <person name="Wortman J."/>
            <person name="Nusbaum C."/>
            <person name="Birren B."/>
        </authorList>
    </citation>
    <scope>NUCLEOTIDE SEQUENCE [LARGE SCALE GENOMIC DNA]</scope>
    <source>
        <strain evidence="3 4">VS20</strain>
    </source>
</reference>
<dbReference type="PANTHER" id="PTHR34598:SF3">
    <property type="entry name" value="OXIDOREDUCTASE AN1597"/>
    <property type="match status" value="1"/>
</dbReference>
<dbReference type="RefSeq" id="XP_008606241.1">
    <property type="nucleotide sequence ID" value="XM_008608019.1"/>
</dbReference>
<sequence>MQAAPRGPVAAPVFFFARTSDGAPPFSSFGGKSQSQSQSQTPAVPSNVESVPRVVELHDLRGHEAACTLDEHGFQAILDAPPLLPALLDAHGQLETRGKESIVKDHVEALLAAKWRPSEEIVYMDVFTVIFRSADASEAKQGAKRRPSPLVHVDQTPATGAMYTAQLPPELRDLVQNGTLRLRILSVWQPLVPVVLDWPLALAESASCPESRLLSCATLFPSGYVGAMALVQDDELSDALRWWYWSGMQPHEALWIQNFDSATPTRSPHTSFRDPRVKESASAHRKSVEARVVIVTNALAV</sequence>
<accession>T0SCK1</accession>
<dbReference type="InParanoid" id="T0SCK1"/>
<gene>
    <name evidence="3" type="ORF">SDRG_02432</name>
</gene>
<dbReference type="OMA" id="ISVWRPI"/>
<name>T0SCK1_SAPDV</name>
<dbReference type="GeneID" id="19943159"/>
<dbReference type="STRING" id="1156394.T0SCK1"/>
<protein>
    <submittedName>
        <fullName evidence="3">Uncharacterized protein</fullName>
    </submittedName>
</protein>
<dbReference type="GO" id="GO:0016491">
    <property type="term" value="F:oxidoreductase activity"/>
    <property type="evidence" value="ECO:0007669"/>
    <property type="project" value="InterPro"/>
</dbReference>
<feature type="region of interest" description="Disordered" evidence="2">
    <location>
        <begin position="26"/>
        <end position="49"/>
    </location>
</feature>